<dbReference type="AlphaFoldDB" id="A0AAD8KT05"/>
<comment type="caution">
    <text evidence="4">The sequence shown here is derived from an EMBL/GenBank/DDBJ whole genome shotgun (WGS) entry which is preliminary data.</text>
</comment>
<feature type="coiled-coil region" evidence="1">
    <location>
        <begin position="539"/>
        <end position="648"/>
    </location>
</feature>
<dbReference type="PANTHER" id="PTHR31099:SF41">
    <property type="entry name" value="TRANSPOSASE (PUTATIVE), GYPSY TYPE-RELATED"/>
    <property type="match status" value="1"/>
</dbReference>
<gene>
    <name evidence="4" type="ORF">QVD17_20531</name>
</gene>
<organism evidence="4 5">
    <name type="scientific">Tagetes erecta</name>
    <name type="common">African marigold</name>
    <dbReference type="NCBI Taxonomy" id="13708"/>
    <lineage>
        <taxon>Eukaryota</taxon>
        <taxon>Viridiplantae</taxon>
        <taxon>Streptophyta</taxon>
        <taxon>Embryophyta</taxon>
        <taxon>Tracheophyta</taxon>
        <taxon>Spermatophyta</taxon>
        <taxon>Magnoliopsida</taxon>
        <taxon>eudicotyledons</taxon>
        <taxon>Gunneridae</taxon>
        <taxon>Pentapetalae</taxon>
        <taxon>asterids</taxon>
        <taxon>campanulids</taxon>
        <taxon>Asterales</taxon>
        <taxon>Asteraceae</taxon>
        <taxon>Asteroideae</taxon>
        <taxon>Heliantheae alliance</taxon>
        <taxon>Tageteae</taxon>
        <taxon>Tagetes</taxon>
    </lineage>
</organism>
<name>A0AAD8KT05_TARER</name>
<reference evidence="4" key="1">
    <citation type="journal article" date="2023" name="bioRxiv">
        <title>Improved chromosome-level genome assembly for marigold (Tagetes erecta).</title>
        <authorList>
            <person name="Jiang F."/>
            <person name="Yuan L."/>
            <person name="Wang S."/>
            <person name="Wang H."/>
            <person name="Xu D."/>
            <person name="Wang A."/>
            <person name="Fan W."/>
        </authorList>
    </citation>
    <scope>NUCLEOTIDE SEQUENCE</scope>
    <source>
        <strain evidence="4">WSJ</strain>
        <tissue evidence="4">Leaf</tissue>
    </source>
</reference>
<protein>
    <recommendedName>
        <fullName evidence="3">Transposase (putative) gypsy type domain-containing protein</fullName>
    </recommendedName>
</protein>
<evidence type="ECO:0000313" key="5">
    <source>
        <dbReference type="Proteomes" id="UP001229421"/>
    </source>
</evidence>
<proteinExistence type="predicted"/>
<dbReference type="InterPro" id="IPR007321">
    <property type="entry name" value="Transposase_28"/>
</dbReference>
<feature type="region of interest" description="Disordered" evidence="2">
    <location>
        <begin position="20"/>
        <end position="45"/>
    </location>
</feature>
<sequence>MNLAVKGWLDLLSGQNGGGSGSCSGDSVHPLPFPVPDETQSPESPYTIPTRSRILNGEVNLNSLVTKPPFQIIPSFSPLSSHFIFKTLFIIISSIISLTMTKHMSLHLSKLDHLSLQQLCLKYSITPKYKPTLPHPDQLITDCPHGYIALYTKHFDFSNLRIPFSSFFLSFLKAYRLNISQLSPFGAIKVTHFEIACRAFGGEPSLPLFRQFYVLRRYCDWYPIEKRKTGGPSCVSMVPKSLINWKDYFFLVSADVIPFEMQWREDHEPLNVIDPRSEHFDEKLFRMLADHHMPLQPVPEHVLIMTGLSRNWMEEDAEPILVDGDDEIDLVKYIQKKDLGDVKLTSRVLGEHEVNILDRTRGICYEGPQSEIQGDGNTGGGDVENAPENMTGGSLQPVRMLDLLLGPKIRLEPSVVPGQDDKPEVWEENRSEIVSEGQKRHRLDESASSSKKQKIFTVKNVVVSSDKSASPETVDAEQQPGISSEKVVSLELDGSCDEVDQKSLVESDVHLLDLVRCFAQLVGSVPELVTRYQRKAKSEARLREHIAKLEKKVETLKSLNKSTLDKNMENHGKVVDALKTKLEEACDKNEVMQARHAAECGDLQDKLMQVNRELEVETEKAEKLKRVNKELELDREMAAREKDGWSQERVQLEKLLERVSFERKWLIEEGFEYVINRLHRSEEFLKPLGDVQSKLWSSAAHDGVVAGYEHCKARVALKDAELYNPKAEEEFEKAVYELEHMKYPYVRALSQCAERRLDELKALEPMGMEDEVAASGD</sequence>
<evidence type="ECO:0000256" key="2">
    <source>
        <dbReference type="SAM" id="MobiDB-lite"/>
    </source>
</evidence>
<dbReference type="Pfam" id="PF04195">
    <property type="entry name" value="Transposase_28"/>
    <property type="match status" value="1"/>
</dbReference>
<dbReference type="PROSITE" id="PS51257">
    <property type="entry name" value="PROKAR_LIPOPROTEIN"/>
    <property type="match status" value="1"/>
</dbReference>
<dbReference type="EMBL" id="JAUHHV010000005">
    <property type="protein sequence ID" value="KAK1425185.1"/>
    <property type="molecule type" value="Genomic_DNA"/>
</dbReference>
<evidence type="ECO:0000313" key="4">
    <source>
        <dbReference type="EMBL" id="KAK1425185.1"/>
    </source>
</evidence>
<dbReference type="Proteomes" id="UP001229421">
    <property type="component" value="Unassembled WGS sequence"/>
</dbReference>
<evidence type="ECO:0000256" key="1">
    <source>
        <dbReference type="SAM" id="Coils"/>
    </source>
</evidence>
<keyword evidence="1" id="KW-0175">Coiled coil</keyword>
<dbReference type="PANTHER" id="PTHR31099">
    <property type="entry name" value="OS06G0165300 PROTEIN"/>
    <property type="match status" value="1"/>
</dbReference>
<keyword evidence="5" id="KW-1185">Reference proteome</keyword>
<feature type="domain" description="Transposase (putative) gypsy type" evidence="3">
    <location>
        <begin position="157"/>
        <end position="216"/>
    </location>
</feature>
<accession>A0AAD8KT05</accession>
<evidence type="ECO:0000259" key="3">
    <source>
        <dbReference type="Pfam" id="PF04195"/>
    </source>
</evidence>